<dbReference type="InterPro" id="IPR043185">
    <property type="entry name" value="Net1/Tof2"/>
</dbReference>
<dbReference type="PANTHER" id="PTHR28196">
    <property type="entry name" value="NUCLEOLAR PROTEIN NET1-RELATED"/>
    <property type="match status" value="1"/>
</dbReference>
<feature type="domain" description="Nucleolar protein Dnt1-like N-terminal" evidence="2">
    <location>
        <begin position="83"/>
        <end position="152"/>
    </location>
</feature>
<evidence type="ECO:0000313" key="3">
    <source>
        <dbReference type="EMBL" id="CAI4045083.1"/>
    </source>
</evidence>
<reference evidence="3" key="1">
    <citation type="submission" date="2022-10" db="EMBL/GenBank/DDBJ databases">
        <authorList>
            <person name="Byrne P K."/>
        </authorList>
    </citation>
    <scope>NUCLEOTIDE SEQUENCE</scope>
    <source>
        <strain evidence="3">IFO1802</strain>
    </source>
</reference>
<evidence type="ECO:0000259" key="2">
    <source>
        <dbReference type="Pfam" id="PF10407"/>
    </source>
</evidence>
<feature type="region of interest" description="Disordered" evidence="1">
    <location>
        <begin position="677"/>
        <end position="765"/>
    </location>
</feature>
<gene>
    <name evidence="3" type="primary">SKDI11G2220</name>
    <name evidence="3" type="ORF">SKDI_11G2220</name>
</gene>
<evidence type="ECO:0000256" key="1">
    <source>
        <dbReference type="SAM" id="MobiDB-lite"/>
    </source>
</evidence>
<feature type="compositionally biased region" description="Basic and acidic residues" evidence="1">
    <location>
        <begin position="257"/>
        <end position="268"/>
    </location>
</feature>
<dbReference type="EMBL" id="OX365906">
    <property type="protein sequence ID" value="CAI4045083.1"/>
    <property type="molecule type" value="Genomic_DNA"/>
</dbReference>
<evidence type="ECO:0000313" key="4">
    <source>
        <dbReference type="Proteomes" id="UP001162087"/>
    </source>
</evidence>
<dbReference type="Pfam" id="PF10407">
    <property type="entry name" value="Cytokin_check_N"/>
    <property type="match status" value="1"/>
</dbReference>
<dbReference type="GeneID" id="80925419"/>
<protein>
    <recommendedName>
        <fullName evidence="2">Nucleolar protein Dnt1-like N-terminal domain-containing protein</fullName>
    </recommendedName>
</protein>
<feature type="region of interest" description="Disordered" evidence="1">
    <location>
        <begin position="629"/>
        <end position="650"/>
    </location>
</feature>
<dbReference type="GO" id="GO:0000183">
    <property type="term" value="P:rDNA heterochromatin formation"/>
    <property type="evidence" value="ECO:0007669"/>
    <property type="project" value="InterPro"/>
</dbReference>
<organism evidence="3 4">
    <name type="scientific">Saccharomyces kudriavzevii (strain ATCC MYA-4449 / AS 2.2408 / CBS 8840 / NBRC 1802 / NCYC 2889)</name>
    <name type="common">Yeast</name>
    <dbReference type="NCBI Taxonomy" id="226230"/>
    <lineage>
        <taxon>Eukaryota</taxon>
        <taxon>Fungi</taxon>
        <taxon>Dikarya</taxon>
        <taxon>Ascomycota</taxon>
        <taxon>Saccharomycotina</taxon>
        <taxon>Saccharomycetes</taxon>
        <taxon>Saccharomycetales</taxon>
        <taxon>Saccharomycetaceae</taxon>
        <taxon>Saccharomyces</taxon>
    </lineage>
</organism>
<feature type="compositionally biased region" description="Low complexity" evidence="1">
    <location>
        <begin position="684"/>
        <end position="714"/>
    </location>
</feature>
<feature type="region of interest" description="Disordered" evidence="1">
    <location>
        <begin position="257"/>
        <end position="323"/>
    </location>
</feature>
<keyword evidence="4" id="KW-1185">Reference proteome</keyword>
<accession>A0AA35J3I6</accession>
<feature type="compositionally biased region" description="Basic and acidic residues" evidence="1">
    <location>
        <begin position="726"/>
        <end position="735"/>
    </location>
</feature>
<feature type="compositionally biased region" description="Polar residues" evidence="1">
    <location>
        <begin position="282"/>
        <end position="311"/>
    </location>
</feature>
<dbReference type="PANTHER" id="PTHR28196:SF1">
    <property type="entry name" value="NUCLEOLAR PROTEIN NET1-RELATED"/>
    <property type="match status" value="1"/>
</dbReference>
<proteinExistence type="predicted"/>
<dbReference type="AlphaFoldDB" id="A0AA35J3I6"/>
<dbReference type="Proteomes" id="UP001162087">
    <property type="component" value="Chromosome 11"/>
</dbReference>
<dbReference type="InterPro" id="IPR018844">
    <property type="entry name" value="Dnt1-like_N"/>
</dbReference>
<dbReference type="RefSeq" id="XP_056083470.1">
    <property type="nucleotide sequence ID" value="XM_056229453.1"/>
</dbReference>
<name>A0AA35J3I6_SACK1</name>
<sequence length="765" mass="86512">MWRLQIVLVPPSAQDTVSLLDAHMNMDNTSQLAFSVVQFNENIVTNTNNNNNDWNSSATSLSSPKTIQPCGSNDFLNYLPTCKKFLHFTNSCNTLLQLSNEILAKFDKLYPNSDQSIEIISLQDRHGCDLDSQFVIKDVFETDSVVLVILKDELYWNRNQQVSLLQSARQRKRINKPSRKSTVFEKKNETFNENLSPTPNKDSMYLIAKNSLKQNFINKSRVSTPLMNEILPVVNKHDTLNEKRVSIRFSPVVIASEAHKPPKNDDHANGGNTIYGDDSNKENISSSNEQPKNGNFKSHQPKNLNVLYNSSEDPDFELTDDNSRQVSYDSIDTDFQLSTTSSTNSDMHMQYFKPFNTVRSPRKSSLEIKVQNKTGEDLQLNDRDVSENYRRIETFSDEEDHNDMENDQVDSFINNSKRASVGFRDIDSDLDNVSFNSDIGDAVQSTQTTKNAVSIPYSRNDNRLHKNQEKDDLFHLVENEFPDKSSGKLPSKSPEKGATIQDTIRKLNSFKPIEENRVKRNSIITESSLRKFAPTIKDKDKFNDSEKVRRKTKYSNNLNGSIFSNEVARVGKIKVIRKTNDVEAKVREFKKKRSMGNKSLKDIFANAGKTSKVTSSIKVVKLTRDPVYDSKKKAEATSNNGKHLQDPDNMLIKESTVVERTKGQAIPSSLKTIPQFKRVKVTRSHSSSSSSSSVSSGSSSESSSSDGSDDSSNSRNVQVKKINFRTSHEPTRDSSEQSMLDVHGNDPKTSKYQTPKYVQSDEDNE</sequence>